<keyword evidence="3" id="KW-0378">Hydrolase</keyword>
<feature type="transmembrane region" description="Helical" evidence="1">
    <location>
        <begin position="32"/>
        <end position="51"/>
    </location>
</feature>
<feature type="domain" description="CAAX prenyl protease 2/Lysostaphin resistance protein A-like" evidence="2">
    <location>
        <begin position="108"/>
        <end position="207"/>
    </location>
</feature>
<dbReference type="GO" id="GO:0006508">
    <property type="term" value="P:proteolysis"/>
    <property type="evidence" value="ECO:0007669"/>
    <property type="project" value="UniProtKB-KW"/>
</dbReference>
<evidence type="ECO:0000259" key="2">
    <source>
        <dbReference type="Pfam" id="PF02517"/>
    </source>
</evidence>
<dbReference type="InterPro" id="IPR042150">
    <property type="entry name" value="MmRce1-like"/>
</dbReference>
<proteinExistence type="predicted"/>
<keyword evidence="3" id="KW-0645">Protease</keyword>
<evidence type="ECO:0000256" key="1">
    <source>
        <dbReference type="SAM" id="Phobius"/>
    </source>
</evidence>
<dbReference type="PANTHER" id="PTHR35797">
    <property type="entry name" value="PROTEASE-RELATED"/>
    <property type="match status" value="1"/>
</dbReference>
<keyword evidence="1" id="KW-1133">Transmembrane helix</keyword>
<feature type="transmembrane region" description="Helical" evidence="1">
    <location>
        <begin position="170"/>
        <end position="188"/>
    </location>
</feature>
<feature type="transmembrane region" description="Helical" evidence="1">
    <location>
        <begin position="218"/>
        <end position="241"/>
    </location>
</feature>
<dbReference type="Proteomes" id="UP000824681">
    <property type="component" value="Chromosome"/>
</dbReference>
<feature type="transmembrane region" description="Helical" evidence="1">
    <location>
        <begin position="195"/>
        <end position="212"/>
    </location>
</feature>
<keyword evidence="4" id="KW-1185">Reference proteome</keyword>
<protein>
    <submittedName>
        <fullName evidence="3">CAAX amino terminal protease self-immunity</fullName>
    </submittedName>
</protein>
<dbReference type="PANTHER" id="PTHR35797:SF1">
    <property type="entry name" value="PROTEASE"/>
    <property type="match status" value="1"/>
</dbReference>
<accession>A0ABX8U5B0</accession>
<organism evidence="3 4">
    <name type="scientific">Nonomuraea coxensis DSM 45129</name>
    <dbReference type="NCBI Taxonomy" id="1122611"/>
    <lineage>
        <taxon>Bacteria</taxon>
        <taxon>Bacillati</taxon>
        <taxon>Actinomycetota</taxon>
        <taxon>Actinomycetes</taxon>
        <taxon>Streptosporangiales</taxon>
        <taxon>Streptosporangiaceae</taxon>
        <taxon>Nonomuraea</taxon>
    </lineage>
</organism>
<feature type="transmembrane region" description="Helical" evidence="1">
    <location>
        <begin position="72"/>
        <end position="92"/>
    </location>
</feature>
<dbReference type="Pfam" id="PF02517">
    <property type="entry name" value="Rce1-like"/>
    <property type="match status" value="1"/>
</dbReference>
<dbReference type="InterPro" id="IPR003675">
    <property type="entry name" value="Rce1/LyrA-like_dom"/>
</dbReference>
<evidence type="ECO:0000313" key="3">
    <source>
        <dbReference type="EMBL" id="QYC42076.1"/>
    </source>
</evidence>
<keyword evidence="1" id="KW-0812">Transmembrane</keyword>
<dbReference type="EMBL" id="CP068985">
    <property type="protein sequence ID" value="QYC42076.1"/>
    <property type="molecule type" value="Genomic_DNA"/>
</dbReference>
<evidence type="ECO:0000313" key="4">
    <source>
        <dbReference type="Proteomes" id="UP000824681"/>
    </source>
</evidence>
<name>A0ABX8U5B0_9ACTN</name>
<gene>
    <name evidence="3" type="ORF">Nocox_22360</name>
</gene>
<keyword evidence="1" id="KW-0472">Membrane</keyword>
<sequence>MFVVLVFLLTVPFAVAGWVAGAQIVPGVPLTGLAVVCPAVAAFALTFHASGTAGVRALARRAFDAGRVRRKAWFVPALLLYPALVALSYALLRTTGATLPDARVSVASAALLAAALFAGALCEELGWSGYATEPLRARWGSLGAGLILGAVWSVWHWTALLQVGRPVSWIAWWTLGTVAIRVIMAWLYGHMGGSVLAMTLFHMSVNLSWQLFPVAGSHFPVALVAVLTAGMAVIVVAGGRVRARSPEGARS</sequence>
<reference evidence="3 4" key="1">
    <citation type="journal article" date="2021" name="ACS Chem. Biol.">
        <title>Genomic-Led Discovery of a Novel Glycopeptide Antibiotic by Nonomuraea coxensis DSM 45129.</title>
        <authorList>
            <person name="Yushchuk O."/>
            <person name="Vior N.M."/>
            <person name="Andreo-Vidal A."/>
            <person name="Berini F."/>
            <person name="Ruckert C."/>
            <person name="Busche T."/>
            <person name="Binda E."/>
            <person name="Kalinowski J."/>
            <person name="Truman A.W."/>
            <person name="Marinelli F."/>
        </authorList>
    </citation>
    <scope>NUCLEOTIDE SEQUENCE [LARGE SCALE GENOMIC DNA]</scope>
    <source>
        <strain evidence="3 4">DSM 45129</strain>
    </source>
</reference>
<dbReference type="GO" id="GO:0008233">
    <property type="term" value="F:peptidase activity"/>
    <property type="evidence" value="ECO:0007669"/>
    <property type="project" value="UniProtKB-KW"/>
</dbReference>
<feature type="transmembrane region" description="Helical" evidence="1">
    <location>
        <begin position="139"/>
        <end position="158"/>
    </location>
</feature>
<feature type="transmembrane region" description="Helical" evidence="1">
    <location>
        <begin position="104"/>
        <end position="127"/>
    </location>
</feature>